<gene>
    <name evidence="1" type="ORF">RHMOL_Rhmol10G0138600</name>
</gene>
<protein>
    <submittedName>
        <fullName evidence="1">Uncharacterized protein</fullName>
    </submittedName>
</protein>
<proteinExistence type="predicted"/>
<dbReference type="EMBL" id="CM046397">
    <property type="protein sequence ID" value="KAI8534970.1"/>
    <property type="molecule type" value="Genomic_DNA"/>
</dbReference>
<evidence type="ECO:0000313" key="1">
    <source>
        <dbReference type="EMBL" id="KAI8534970.1"/>
    </source>
</evidence>
<sequence length="83" mass="9399">MAQARGELFTLFVDNLPEDEDPLSWFRQFFNQFGAVKDAFIPAKRSRVSDRRFGFIRYNCATAANVAISKSNGVGKMTVNDVF</sequence>
<comment type="caution">
    <text evidence="1">The sequence shown here is derived from an EMBL/GenBank/DDBJ whole genome shotgun (WGS) entry which is preliminary data.</text>
</comment>
<evidence type="ECO:0000313" key="2">
    <source>
        <dbReference type="Proteomes" id="UP001062846"/>
    </source>
</evidence>
<name>A0ACC0M1Z0_RHOML</name>
<organism evidence="1 2">
    <name type="scientific">Rhododendron molle</name>
    <name type="common">Chinese azalea</name>
    <name type="synonym">Azalea mollis</name>
    <dbReference type="NCBI Taxonomy" id="49168"/>
    <lineage>
        <taxon>Eukaryota</taxon>
        <taxon>Viridiplantae</taxon>
        <taxon>Streptophyta</taxon>
        <taxon>Embryophyta</taxon>
        <taxon>Tracheophyta</taxon>
        <taxon>Spermatophyta</taxon>
        <taxon>Magnoliopsida</taxon>
        <taxon>eudicotyledons</taxon>
        <taxon>Gunneridae</taxon>
        <taxon>Pentapetalae</taxon>
        <taxon>asterids</taxon>
        <taxon>Ericales</taxon>
        <taxon>Ericaceae</taxon>
        <taxon>Ericoideae</taxon>
        <taxon>Rhodoreae</taxon>
        <taxon>Rhododendron</taxon>
    </lineage>
</organism>
<accession>A0ACC0M1Z0</accession>
<keyword evidence="2" id="KW-1185">Reference proteome</keyword>
<dbReference type="Proteomes" id="UP001062846">
    <property type="component" value="Chromosome 10"/>
</dbReference>
<reference evidence="1" key="1">
    <citation type="submission" date="2022-02" db="EMBL/GenBank/DDBJ databases">
        <title>Plant Genome Project.</title>
        <authorList>
            <person name="Zhang R.-G."/>
        </authorList>
    </citation>
    <scope>NUCLEOTIDE SEQUENCE</scope>
    <source>
        <strain evidence="1">AT1</strain>
    </source>
</reference>